<proteinExistence type="predicted"/>
<keyword evidence="2" id="KW-1185">Reference proteome</keyword>
<protein>
    <submittedName>
        <fullName evidence="1">Uncharacterized protein</fullName>
    </submittedName>
</protein>
<comment type="caution">
    <text evidence="1">The sequence shown here is derived from an EMBL/GenBank/DDBJ whole genome shotgun (WGS) entry which is preliminary data.</text>
</comment>
<sequence length="82" mass="9034">MISLCMCRLSPEQNLGLGELQQSVQDHLLSKANLQRPPLSAAQSFKSCLVLHQQPIALQLSVSVRPQSEPGCFMDQSFPRGL</sequence>
<name>A0ABV0YBA7_9TELE</name>
<dbReference type="Proteomes" id="UP001469553">
    <property type="component" value="Unassembled WGS sequence"/>
</dbReference>
<evidence type="ECO:0000313" key="2">
    <source>
        <dbReference type="Proteomes" id="UP001469553"/>
    </source>
</evidence>
<dbReference type="EMBL" id="JAHRIP010028757">
    <property type="protein sequence ID" value="MEQ2291068.1"/>
    <property type="molecule type" value="Genomic_DNA"/>
</dbReference>
<reference evidence="1 2" key="1">
    <citation type="submission" date="2021-06" db="EMBL/GenBank/DDBJ databases">
        <authorList>
            <person name="Palmer J.M."/>
        </authorList>
    </citation>
    <scope>NUCLEOTIDE SEQUENCE [LARGE SCALE GENOMIC DNA]</scope>
    <source>
        <strain evidence="1 2">AS_MEX2019</strain>
        <tissue evidence="1">Muscle</tissue>
    </source>
</reference>
<accession>A0ABV0YBA7</accession>
<gene>
    <name evidence="1" type="ORF">AMECASPLE_009619</name>
</gene>
<organism evidence="1 2">
    <name type="scientific">Ameca splendens</name>
    <dbReference type="NCBI Taxonomy" id="208324"/>
    <lineage>
        <taxon>Eukaryota</taxon>
        <taxon>Metazoa</taxon>
        <taxon>Chordata</taxon>
        <taxon>Craniata</taxon>
        <taxon>Vertebrata</taxon>
        <taxon>Euteleostomi</taxon>
        <taxon>Actinopterygii</taxon>
        <taxon>Neopterygii</taxon>
        <taxon>Teleostei</taxon>
        <taxon>Neoteleostei</taxon>
        <taxon>Acanthomorphata</taxon>
        <taxon>Ovalentaria</taxon>
        <taxon>Atherinomorphae</taxon>
        <taxon>Cyprinodontiformes</taxon>
        <taxon>Goodeidae</taxon>
        <taxon>Ameca</taxon>
    </lineage>
</organism>
<evidence type="ECO:0000313" key="1">
    <source>
        <dbReference type="EMBL" id="MEQ2291068.1"/>
    </source>
</evidence>